<protein>
    <submittedName>
        <fullName evidence="1">Uncharacterized protein</fullName>
    </submittedName>
</protein>
<reference evidence="1 2" key="1">
    <citation type="submission" date="2022-06" db="EMBL/GenBank/DDBJ databases">
        <title>Isolation of gut microbiota from human fecal samples.</title>
        <authorList>
            <person name="Pamer E.G."/>
            <person name="Barat B."/>
            <person name="Waligurski E."/>
            <person name="Medina S."/>
            <person name="Paddock L."/>
            <person name="Mostad J."/>
        </authorList>
    </citation>
    <scope>NUCLEOTIDE SEQUENCE [LARGE SCALE GENOMIC DNA]</scope>
    <source>
        <strain evidence="1 2">DFI.7.95</strain>
    </source>
</reference>
<keyword evidence="2" id="KW-1185">Reference proteome</keyword>
<dbReference type="Proteomes" id="UP001524478">
    <property type="component" value="Unassembled WGS sequence"/>
</dbReference>
<dbReference type="RefSeq" id="WP_256310148.1">
    <property type="nucleotide sequence ID" value="NZ_JANGAC010000001.1"/>
</dbReference>
<evidence type="ECO:0000313" key="2">
    <source>
        <dbReference type="Proteomes" id="UP001524478"/>
    </source>
</evidence>
<name>A0ABT1S593_9FIRM</name>
<comment type="caution">
    <text evidence="1">The sequence shown here is derived from an EMBL/GenBank/DDBJ whole genome shotgun (WGS) entry which is preliminary data.</text>
</comment>
<sequence length="69" mass="8060">MTKQDEPVRLSPRLVKIEENHPEIVEELKIKEYTDTRIISSVLPSDNEIALITNLPFQIRAEEIENLIF</sequence>
<gene>
    <name evidence="1" type="ORF">NE686_00965</name>
</gene>
<dbReference type="EMBL" id="JANGAC010000001">
    <property type="protein sequence ID" value="MCQ4921640.1"/>
    <property type="molecule type" value="Genomic_DNA"/>
</dbReference>
<accession>A0ABT1S593</accession>
<proteinExistence type="predicted"/>
<organism evidence="1 2">
    <name type="scientific">Tissierella carlieri</name>
    <dbReference type="NCBI Taxonomy" id="689904"/>
    <lineage>
        <taxon>Bacteria</taxon>
        <taxon>Bacillati</taxon>
        <taxon>Bacillota</taxon>
        <taxon>Tissierellia</taxon>
        <taxon>Tissierellales</taxon>
        <taxon>Tissierellaceae</taxon>
        <taxon>Tissierella</taxon>
    </lineage>
</organism>
<evidence type="ECO:0000313" key="1">
    <source>
        <dbReference type="EMBL" id="MCQ4921640.1"/>
    </source>
</evidence>